<evidence type="ECO:0000256" key="11">
    <source>
        <dbReference type="ARBA" id="ARBA00038036"/>
    </source>
</evidence>
<gene>
    <name evidence="13" type="ORF">MNBD_ACTINO01-235</name>
</gene>
<sequence length="257" mass="26899">MLLTIDVGNTQVALGMFDDEDLIGHWRLSTHPDATTDEVRWQMAGILGVDGFTQSDIRGVAISSVVPAVTTALRRVMPHIASGDVVIVGPGTRTGMAIEIDNPREVGADRIVNALAARERHGHPAVVVDFGTSTNFDVVGRQGAYLGGAIAPGVAISTDALVSGTAALRRVEFDEPRSVIGRGTVEAIQSGALYGHAGLVDGIVERIAVELGGDVTRVATGGLASTIVPHCSSVDTIDPYLTLEGLRIIYNLNQDDA</sequence>
<name>A0A3B0RDQ1_9ZZZZ</name>
<keyword evidence="9" id="KW-0630">Potassium</keyword>
<evidence type="ECO:0000256" key="7">
    <source>
        <dbReference type="ARBA" id="ARBA00022777"/>
    </source>
</evidence>
<comment type="subcellular location">
    <subcellularLocation>
        <location evidence="2">Cytoplasm</location>
    </subcellularLocation>
</comment>
<dbReference type="AlphaFoldDB" id="A0A3B0RDQ1"/>
<dbReference type="PANTHER" id="PTHR34265">
    <property type="entry name" value="TYPE III PANTOTHENATE KINASE"/>
    <property type="match status" value="1"/>
</dbReference>
<evidence type="ECO:0000256" key="6">
    <source>
        <dbReference type="ARBA" id="ARBA00022741"/>
    </source>
</evidence>
<accession>A0A3B0RDQ1</accession>
<keyword evidence="4" id="KW-0963">Cytoplasm</keyword>
<evidence type="ECO:0000256" key="1">
    <source>
        <dbReference type="ARBA" id="ARBA00001958"/>
    </source>
</evidence>
<evidence type="ECO:0000256" key="9">
    <source>
        <dbReference type="ARBA" id="ARBA00022958"/>
    </source>
</evidence>
<keyword evidence="5 13" id="KW-0808">Transferase</keyword>
<dbReference type="Gene3D" id="3.30.420.40">
    <property type="match status" value="2"/>
</dbReference>
<dbReference type="NCBIfam" id="TIGR00671">
    <property type="entry name" value="baf"/>
    <property type="match status" value="1"/>
</dbReference>
<dbReference type="GO" id="GO:0004594">
    <property type="term" value="F:pantothenate kinase activity"/>
    <property type="evidence" value="ECO:0007669"/>
    <property type="project" value="InterPro"/>
</dbReference>
<keyword evidence="6" id="KW-0547">Nucleotide-binding</keyword>
<evidence type="ECO:0000256" key="4">
    <source>
        <dbReference type="ARBA" id="ARBA00022490"/>
    </source>
</evidence>
<keyword evidence="8" id="KW-0067">ATP-binding</keyword>
<dbReference type="GO" id="GO:0005524">
    <property type="term" value="F:ATP binding"/>
    <property type="evidence" value="ECO:0007669"/>
    <property type="project" value="UniProtKB-KW"/>
</dbReference>
<proteinExistence type="inferred from homology"/>
<evidence type="ECO:0000256" key="5">
    <source>
        <dbReference type="ARBA" id="ARBA00022679"/>
    </source>
</evidence>
<organism evidence="13">
    <name type="scientific">hydrothermal vent metagenome</name>
    <dbReference type="NCBI Taxonomy" id="652676"/>
    <lineage>
        <taxon>unclassified sequences</taxon>
        <taxon>metagenomes</taxon>
        <taxon>ecological metagenomes</taxon>
    </lineage>
</organism>
<dbReference type="InterPro" id="IPR004619">
    <property type="entry name" value="Type_III_PanK"/>
</dbReference>
<evidence type="ECO:0000256" key="10">
    <source>
        <dbReference type="ARBA" id="ARBA00022993"/>
    </source>
</evidence>
<dbReference type="HAMAP" id="MF_01274">
    <property type="entry name" value="Pantothen_kinase_3"/>
    <property type="match status" value="1"/>
</dbReference>
<comment type="cofactor">
    <cofactor evidence="1">
        <name>K(+)</name>
        <dbReference type="ChEBI" id="CHEBI:29103"/>
    </cofactor>
</comment>
<dbReference type="SUPFAM" id="SSF53067">
    <property type="entry name" value="Actin-like ATPase domain"/>
    <property type="match status" value="2"/>
</dbReference>
<dbReference type="GO" id="GO:0005737">
    <property type="term" value="C:cytoplasm"/>
    <property type="evidence" value="ECO:0007669"/>
    <property type="project" value="UniProtKB-SubCell"/>
</dbReference>
<reference evidence="13" key="1">
    <citation type="submission" date="2018-06" db="EMBL/GenBank/DDBJ databases">
        <authorList>
            <person name="Zhirakovskaya E."/>
        </authorList>
    </citation>
    <scope>NUCLEOTIDE SEQUENCE</scope>
</reference>
<keyword evidence="10" id="KW-0173">Coenzyme A biosynthesis</keyword>
<dbReference type="CDD" id="cd24015">
    <property type="entry name" value="ASKHA_NBD_PanK-III"/>
    <property type="match status" value="1"/>
</dbReference>
<dbReference type="GO" id="GO:0015937">
    <property type="term" value="P:coenzyme A biosynthetic process"/>
    <property type="evidence" value="ECO:0007669"/>
    <property type="project" value="UniProtKB-KW"/>
</dbReference>
<evidence type="ECO:0000256" key="12">
    <source>
        <dbReference type="ARBA" id="ARBA00040883"/>
    </source>
</evidence>
<comment type="similarity">
    <text evidence="11">Belongs to the type III pantothenate kinase family.</text>
</comment>
<evidence type="ECO:0000256" key="2">
    <source>
        <dbReference type="ARBA" id="ARBA00004496"/>
    </source>
</evidence>
<dbReference type="PANTHER" id="PTHR34265:SF1">
    <property type="entry name" value="TYPE III PANTOTHENATE KINASE"/>
    <property type="match status" value="1"/>
</dbReference>
<comment type="subunit">
    <text evidence="3">Homodimer.</text>
</comment>
<evidence type="ECO:0000256" key="3">
    <source>
        <dbReference type="ARBA" id="ARBA00011738"/>
    </source>
</evidence>
<dbReference type="NCBIfam" id="NF009855">
    <property type="entry name" value="PRK13321.1"/>
    <property type="match status" value="1"/>
</dbReference>
<protein>
    <recommendedName>
        <fullName evidence="12">Type III pantothenate kinase</fullName>
    </recommendedName>
</protein>
<dbReference type="EMBL" id="UOEI01000029">
    <property type="protein sequence ID" value="VAV90081.1"/>
    <property type="molecule type" value="Genomic_DNA"/>
</dbReference>
<evidence type="ECO:0000313" key="13">
    <source>
        <dbReference type="EMBL" id="VAV90081.1"/>
    </source>
</evidence>
<dbReference type="Pfam" id="PF03309">
    <property type="entry name" value="Pan_kinase"/>
    <property type="match status" value="1"/>
</dbReference>
<dbReference type="InterPro" id="IPR043129">
    <property type="entry name" value="ATPase_NBD"/>
</dbReference>
<keyword evidence="7 13" id="KW-0418">Kinase</keyword>
<evidence type="ECO:0000256" key="8">
    <source>
        <dbReference type="ARBA" id="ARBA00022840"/>
    </source>
</evidence>